<dbReference type="InterPro" id="IPR015122">
    <property type="entry name" value="Tn916-Xis"/>
</dbReference>
<evidence type="ECO:0000313" key="2">
    <source>
        <dbReference type="Proteomes" id="UP000184097"/>
    </source>
</evidence>
<organism evidence="1 2">
    <name type="scientific">Butyrivibrio hungatei DSM 14810</name>
    <dbReference type="NCBI Taxonomy" id="1121132"/>
    <lineage>
        <taxon>Bacteria</taxon>
        <taxon>Bacillati</taxon>
        <taxon>Bacillota</taxon>
        <taxon>Clostridia</taxon>
        <taxon>Lachnospirales</taxon>
        <taxon>Lachnospiraceae</taxon>
        <taxon>Butyrivibrio</taxon>
    </lineage>
</organism>
<proteinExistence type="predicted"/>
<protein>
    <submittedName>
        <fullName evidence="1">DNA binding domain-containing protein, excisionase family</fullName>
    </submittedName>
</protein>
<dbReference type="InterPro" id="IPR038148">
    <property type="entry name" value="Tn1545/Tn916_Xis"/>
</dbReference>
<dbReference type="EMBL" id="FRDH01000004">
    <property type="protein sequence ID" value="SHN54006.1"/>
    <property type="molecule type" value="Genomic_DNA"/>
</dbReference>
<reference evidence="1 2" key="1">
    <citation type="submission" date="2016-12" db="EMBL/GenBank/DDBJ databases">
        <authorList>
            <person name="Song W.-J."/>
            <person name="Kurnit D.M."/>
        </authorList>
    </citation>
    <scope>NUCLEOTIDE SEQUENCE [LARGE SCALE GENOMIC DNA]</scope>
    <source>
        <strain evidence="1 2">DSM 14810</strain>
    </source>
</reference>
<dbReference type="AlphaFoldDB" id="A0A1M7S6A4"/>
<dbReference type="RefSeq" id="WP_330393327.1">
    <property type="nucleotide sequence ID" value="NZ_FRDH01000004.1"/>
</dbReference>
<evidence type="ECO:0000313" key="1">
    <source>
        <dbReference type="EMBL" id="SHN54006.1"/>
    </source>
</evidence>
<dbReference type="Pfam" id="PF09035">
    <property type="entry name" value="Tn916-Xis"/>
    <property type="match status" value="1"/>
</dbReference>
<dbReference type="Gene3D" id="3.90.105.50">
    <property type="match status" value="1"/>
</dbReference>
<sequence length="110" mass="12545">MDQYTILQELTPSPGAVPAMVPLAYEAIARLDCKIKETAAYTRETAARYPLWRKYLLTIEEAAEYFGIGEKRLRRIAADNIGENFIMEVGSQIRIKRKLFEQYLDGVGTI</sequence>
<gene>
    <name evidence="1" type="ORF">SAMN02745247_01133</name>
</gene>
<name>A0A1M7S6A4_9FIRM</name>
<accession>A0A1M7S6A4</accession>
<dbReference type="Proteomes" id="UP000184097">
    <property type="component" value="Unassembled WGS sequence"/>
</dbReference>